<dbReference type="PROSITE" id="PS50075">
    <property type="entry name" value="CARRIER"/>
    <property type="match status" value="1"/>
</dbReference>
<accession>A0A1L9RNF9</accession>
<dbReference type="SUPFAM" id="SSF56801">
    <property type="entry name" value="Acetyl-CoA synthetase-like"/>
    <property type="match status" value="1"/>
</dbReference>
<dbReference type="InterPro" id="IPR009081">
    <property type="entry name" value="PP-bd_ACP"/>
</dbReference>
<dbReference type="GeneID" id="63745461"/>
<dbReference type="PANTHER" id="PTHR45527:SF1">
    <property type="entry name" value="FATTY ACID SYNTHASE"/>
    <property type="match status" value="1"/>
</dbReference>
<evidence type="ECO:0000256" key="4">
    <source>
        <dbReference type="ARBA" id="ARBA00029454"/>
    </source>
</evidence>
<protein>
    <recommendedName>
        <fullName evidence="5">Carrier domain-containing protein</fullName>
    </recommendedName>
</protein>
<evidence type="ECO:0000313" key="6">
    <source>
        <dbReference type="EMBL" id="OJJ36377.1"/>
    </source>
</evidence>
<dbReference type="GO" id="GO:0044550">
    <property type="term" value="P:secondary metabolite biosynthetic process"/>
    <property type="evidence" value="ECO:0007669"/>
    <property type="project" value="TreeGrafter"/>
</dbReference>
<dbReference type="InterPro" id="IPR020845">
    <property type="entry name" value="AMP-binding_CS"/>
</dbReference>
<keyword evidence="3" id="KW-0436">Ligase</keyword>
<keyword evidence="1" id="KW-0596">Phosphopantetheine</keyword>
<dbReference type="EMBL" id="KV878211">
    <property type="protein sequence ID" value="OJJ36377.1"/>
    <property type="molecule type" value="Genomic_DNA"/>
</dbReference>
<dbReference type="PANTHER" id="PTHR45527">
    <property type="entry name" value="NONRIBOSOMAL PEPTIDE SYNTHETASE"/>
    <property type="match status" value="1"/>
</dbReference>
<evidence type="ECO:0000256" key="3">
    <source>
        <dbReference type="ARBA" id="ARBA00022598"/>
    </source>
</evidence>
<gene>
    <name evidence="6" type="ORF">ASPWEDRAFT_151732</name>
</gene>
<dbReference type="GO" id="GO:0031177">
    <property type="term" value="F:phosphopantetheine binding"/>
    <property type="evidence" value="ECO:0007669"/>
    <property type="project" value="TreeGrafter"/>
</dbReference>
<dbReference type="Proteomes" id="UP000184383">
    <property type="component" value="Unassembled WGS sequence"/>
</dbReference>
<dbReference type="Gene3D" id="3.30.300.30">
    <property type="match status" value="1"/>
</dbReference>
<dbReference type="InterPro" id="IPR001242">
    <property type="entry name" value="Condensation_dom"/>
</dbReference>
<dbReference type="InterPro" id="IPR036736">
    <property type="entry name" value="ACP-like_sf"/>
</dbReference>
<dbReference type="Gene3D" id="3.40.50.12780">
    <property type="entry name" value="N-terminal domain of ligase-like"/>
    <property type="match status" value="1"/>
</dbReference>
<organism evidence="6 7">
    <name type="scientific">Aspergillus wentii DTO 134E9</name>
    <dbReference type="NCBI Taxonomy" id="1073089"/>
    <lineage>
        <taxon>Eukaryota</taxon>
        <taxon>Fungi</taxon>
        <taxon>Dikarya</taxon>
        <taxon>Ascomycota</taxon>
        <taxon>Pezizomycotina</taxon>
        <taxon>Eurotiomycetes</taxon>
        <taxon>Eurotiomycetidae</taxon>
        <taxon>Eurotiales</taxon>
        <taxon>Aspergillaceae</taxon>
        <taxon>Aspergillus</taxon>
        <taxon>Aspergillus subgen. Cremei</taxon>
    </lineage>
</organism>
<dbReference type="GO" id="GO:0043041">
    <property type="term" value="P:amino acid activation for nonribosomal peptide biosynthetic process"/>
    <property type="evidence" value="ECO:0007669"/>
    <property type="project" value="TreeGrafter"/>
</dbReference>
<evidence type="ECO:0000259" key="5">
    <source>
        <dbReference type="PROSITE" id="PS50075"/>
    </source>
</evidence>
<dbReference type="SUPFAM" id="SSF52777">
    <property type="entry name" value="CoA-dependent acyltransferases"/>
    <property type="match status" value="2"/>
</dbReference>
<evidence type="ECO:0000313" key="7">
    <source>
        <dbReference type="Proteomes" id="UP000184383"/>
    </source>
</evidence>
<dbReference type="SUPFAM" id="SSF47336">
    <property type="entry name" value="ACP-like"/>
    <property type="match status" value="1"/>
</dbReference>
<dbReference type="Gene3D" id="1.10.1200.10">
    <property type="entry name" value="ACP-like"/>
    <property type="match status" value="1"/>
</dbReference>
<evidence type="ECO:0000256" key="1">
    <source>
        <dbReference type="ARBA" id="ARBA00022450"/>
    </source>
</evidence>
<dbReference type="PROSITE" id="PS00455">
    <property type="entry name" value="AMP_BINDING"/>
    <property type="match status" value="1"/>
</dbReference>
<dbReference type="InterPro" id="IPR042099">
    <property type="entry name" value="ANL_N_sf"/>
</dbReference>
<dbReference type="AlphaFoldDB" id="A0A1L9RNF9"/>
<dbReference type="GO" id="GO:0016874">
    <property type="term" value="F:ligase activity"/>
    <property type="evidence" value="ECO:0007669"/>
    <property type="project" value="UniProtKB-KW"/>
</dbReference>
<dbReference type="InterPro" id="IPR000873">
    <property type="entry name" value="AMP-dep_synth/lig_dom"/>
</dbReference>
<feature type="domain" description="Carrier" evidence="5">
    <location>
        <begin position="556"/>
        <end position="632"/>
    </location>
</feature>
<feature type="non-terminal residue" evidence="6">
    <location>
        <position position="1038"/>
    </location>
</feature>
<comment type="similarity">
    <text evidence="4">Belongs to the NRP synthetase family.</text>
</comment>
<proteinExistence type="inferred from homology"/>
<dbReference type="OrthoDB" id="416786at2759"/>
<dbReference type="InterPro" id="IPR045851">
    <property type="entry name" value="AMP-bd_C_sf"/>
</dbReference>
<dbReference type="RefSeq" id="XP_040690053.1">
    <property type="nucleotide sequence ID" value="XM_040829613.1"/>
</dbReference>
<keyword evidence="7" id="KW-1185">Reference proteome</keyword>
<dbReference type="InterPro" id="IPR023213">
    <property type="entry name" value="CAT-like_dom_sf"/>
</dbReference>
<reference evidence="7" key="1">
    <citation type="journal article" date="2017" name="Genome Biol.">
        <title>Comparative genomics reveals high biological diversity and specific adaptations in the industrially and medically important fungal genus Aspergillus.</title>
        <authorList>
            <person name="de Vries R.P."/>
            <person name="Riley R."/>
            <person name="Wiebenga A."/>
            <person name="Aguilar-Osorio G."/>
            <person name="Amillis S."/>
            <person name="Uchima C.A."/>
            <person name="Anderluh G."/>
            <person name="Asadollahi M."/>
            <person name="Askin M."/>
            <person name="Barry K."/>
            <person name="Battaglia E."/>
            <person name="Bayram O."/>
            <person name="Benocci T."/>
            <person name="Braus-Stromeyer S.A."/>
            <person name="Caldana C."/>
            <person name="Canovas D."/>
            <person name="Cerqueira G.C."/>
            <person name="Chen F."/>
            <person name="Chen W."/>
            <person name="Choi C."/>
            <person name="Clum A."/>
            <person name="Dos Santos R.A."/>
            <person name="Damasio A.R."/>
            <person name="Diallinas G."/>
            <person name="Emri T."/>
            <person name="Fekete E."/>
            <person name="Flipphi M."/>
            <person name="Freyberg S."/>
            <person name="Gallo A."/>
            <person name="Gournas C."/>
            <person name="Habgood R."/>
            <person name="Hainaut M."/>
            <person name="Harispe M.L."/>
            <person name="Henrissat B."/>
            <person name="Hilden K.S."/>
            <person name="Hope R."/>
            <person name="Hossain A."/>
            <person name="Karabika E."/>
            <person name="Karaffa L."/>
            <person name="Karanyi Z."/>
            <person name="Krasevec N."/>
            <person name="Kuo A."/>
            <person name="Kusch H."/>
            <person name="LaButti K."/>
            <person name="Lagendijk E.L."/>
            <person name="Lapidus A."/>
            <person name="Levasseur A."/>
            <person name="Lindquist E."/>
            <person name="Lipzen A."/>
            <person name="Logrieco A.F."/>
            <person name="MacCabe A."/>
            <person name="Maekelae M.R."/>
            <person name="Malavazi I."/>
            <person name="Melin P."/>
            <person name="Meyer V."/>
            <person name="Mielnichuk N."/>
            <person name="Miskei M."/>
            <person name="Molnar A.P."/>
            <person name="Mule G."/>
            <person name="Ngan C.Y."/>
            <person name="Orejas M."/>
            <person name="Orosz E."/>
            <person name="Ouedraogo J.P."/>
            <person name="Overkamp K.M."/>
            <person name="Park H.-S."/>
            <person name="Perrone G."/>
            <person name="Piumi F."/>
            <person name="Punt P.J."/>
            <person name="Ram A.F."/>
            <person name="Ramon A."/>
            <person name="Rauscher S."/>
            <person name="Record E."/>
            <person name="Riano-Pachon D.M."/>
            <person name="Robert V."/>
            <person name="Roehrig J."/>
            <person name="Ruller R."/>
            <person name="Salamov A."/>
            <person name="Salih N.S."/>
            <person name="Samson R.A."/>
            <person name="Sandor E."/>
            <person name="Sanguinetti M."/>
            <person name="Schuetze T."/>
            <person name="Sepcic K."/>
            <person name="Shelest E."/>
            <person name="Sherlock G."/>
            <person name="Sophianopoulou V."/>
            <person name="Squina F.M."/>
            <person name="Sun H."/>
            <person name="Susca A."/>
            <person name="Todd R.B."/>
            <person name="Tsang A."/>
            <person name="Unkles S.E."/>
            <person name="van de Wiele N."/>
            <person name="van Rossen-Uffink D."/>
            <person name="Oliveira J.V."/>
            <person name="Vesth T.C."/>
            <person name="Visser J."/>
            <person name="Yu J.-H."/>
            <person name="Zhou M."/>
            <person name="Andersen M.R."/>
            <person name="Archer D.B."/>
            <person name="Baker S.E."/>
            <person name="Benoit I."/>
            <person name="Brakhage A.A."/>
            <person name="Braus G.H."/>
            <person name="Fischer R."/>
            <person name="Frisvad J.C."/>
            <person name="Goldman G.H."/>
            <person name="Houbraken J."/>
            <person name="Oakley B."/>
            <person name="Pocsi I."/>
            <person name="Scazzocchio C."/>
            <person name="Seiboth B."/>
            <person name="vanKuyk P.A."/>
            <person name="Wortman J."/>
            <person name="Dyer P.S."/>
            <person name="Grigoriev I.V."/>
        </authorList>
    </citation>
    <scope>NUCLEOTIDE SEQUENCE [LARGE SCALE GENOMIC DNA]</scope>
    <source>
        <strain evidence="7">DTO 134E9</strain>
    </source>
</reference>
<dbReference type="Gene3D" id="3.30.559.10">
    <property type="entry name" value="Chloramphenicol acetyltransferase-like domain"/>
    <property type="match status" value="1"/>
</dbReference>
<dbReference type="Pfam" id="PF00668">
    <property type="entry name" value="Condensation"/>
    <property type="match status" value="1"/>
</dbReference>
<dbReference type="GO" id="GO:0005737">
    <property type="term" value="C:cytoplasm"/>
    <property type="evidence" value="ECO:0007669"/>
    <property type="project" value="TreeGrafter"/>
</dbReference>
<evidence type="ECO:0000256" key="2">
    <source>
        <dbReference type="ARBA" id="ARBA00022553"/>
    </source>
</evidence>
<dbReference type="Pfam" id="PF00550">
    <property type="entry name" value="PP-binding"/>
    <property type="match status" value="1"/>
</dbReference>
<dbReference type="STRING" id="1073089.A0A1L9RNF9"/>
<keyword evidence="2" id="KW-0597">Phosphoprotein</keyword>
<dbReference type="Gene3D" id="3.30.559.30">
    <property type="entry name" value="Nonribosomal peptide synthetase, condensation domain"/>
    <property type="match status" value="1"/>
</dbReference>
<sequence>MANSNEGRHTIHGLFTAMASCHPNAAAIEFESSVAVSYHDLSRQSDRLAAVLAPIIEHGQLVPVLLPRCPLQITVILALSRLGAVYVPLDPHLPSERLHAMLTRLDPPVVMTNVVPSTPASWYEAFERCVVDPSSCMKTEGSDGQPPRRTVNADDIAAILFTSGSTGLPKGVLLTHRNLIDPVVALGRLESMAAGSRIFQFASCSFDVHMIDILGALIHGACICQVSQEKMLDRLSDWIQTMQADTIHLTPTVLATMKPEEVPSLRYVVTCGEPVSAEVVSAWAPRVVLRNLYGPCEASSIVSQPLSPNVALANVGQASPHARITILDPISRQPVAAGHPGEIFAAGTSVAAGYWQDPENTARSFFVQQHESQGFTLTPTCQPKAGEPAWYATGDLGYLAVNGDLYLMGRADRQVKVNGQRVELGEIEKSTVDQSLLPTQGQGVLIVGTHHSGEGAVLVAFVGERESSSEEKSPRVLPLDNQSRIKQLNILRDRVSDALPAAMVPRYWIPISPMPRGVTGKANRPLLKQWFGDLQQTDTAEQYASLVSRECEHPQDRTSSLMDSLRECWATVLPAAAGVSADSSFFKTGGDSITAIRFCSQARHRGVQGCSVRLMMAHPTLAGLTRVLTPLQMETKGEESRIATATVTKESSVEQAREDPMDWLRRHYPGYNESMPKRLLDAVNAQCHDQESNAVDKIYSPSAMQQTMLAQSLIDPELYATQLLLRFTGPLDVARLQDAWTSVCQAHPSLRTCYISLSNGPLEFFAVERRSASSTTHFWVTERVPLTDDELEKELLTIRKSALSIYQRTSALTIFSLATEEHLAVLTCHHAVVDGWSLKQLLSDFANAYQNQQPLDPGHSFSIFSAALQSRDNSKAVEFWSQYVAGGQSASLVQDGGCQAVSGQRRSCQLEHRLSCSTAQALRDAAMQHGTTPAILFQAALGVSLARLTGTTTPLFWVTSNGRDPDIPDALSTIGNFINAVPCLVPTSKNCSVRRLLHYLHRISGQAASHSWLPASSILPSLPDDSQVIDTILILENH</sequence>
<dbReference type="VEuPathDB" id="FungiDB:ASPWEDRAFT_151732"/>
<dbReference type="Pfam" id="PF00501">
    <property type="entry name" value="AMP-binding"/>
    <property type="match status" value="1"/>
</dbReference>
<name>A0A1L9RNF9_ASPWE</name>